<reference evidence="4 5" key="1">
    <citation type="journal article" date="2019" name="Nat. Ecol. Evol.">
        <title>Megaphylogeny resolves global patterns of mushroom evolution.</title>
        <authorList>
            <person name="Varga T."/>
            <person name="Krizsan K."/>
            <person name="Foldi C."/>
            <person name="Dima B."/>
            <person name="Sanchez-Garcia M."/>
            <person name="Sanchez-Ramirez S."/>
            <person name="Szollosi G.J."/>
            <person name="Szarkandi J.G."/>
            <person name="Papp V."/>
            <person name="Albert L."/>
            <person name="Andreopoulos W."/>
            <person name="Angelini C."/>
            <person name="Antonin V."/>
            <person name="Barry K.W."/>
            <person name="Bougher N.L."/>
            <person name="Buchanan P."/>
            <person name="Buyck B."/>
            <person name="Bense V."/>
            <person name="Catcheside P."/>
            <person name="Chovatia M."/>
            <person name="Cooper J."/>
            <person name="Damon W."/>
            <person name="Desjardin D."/>
            <person name="Finy P."/>
            <person name="Geml J."/>
            <person name="Haridas S."/>
            <person name="Hughes K."/>
            <person name="Justo A."/>
            <person name="Karasinski D."/>
            <person name="Kautmanova I."/>
            <person name="Kiss B."/>
            <person name="Kocsube S."/>
            <person name="Kotiranta H."/>
            <person name="LaButti K.M."/>
            <person name="Lechner B.E."/>
            <person name="Liimatainen K."/>
            <person name="Lipzen A."/>
            <person name="Lukacs Z."/>
            <person name="Mihaltcheva S."/>
            <person name="Morgado L.N."/>
            <person name="Niskanen T."/>
            <person name="Noordeloos M.E."/>
            <person name="Ohm R.A."/>
            <person name="Ortiz-Santana B."/>
            <person name="Ovrebo C."/>
            <person name="Racz N."/>
            <person name="Riley R."/>
            <person name="Savchenko A."/>
            <person name="Shiryaev A."/>
            <person name="Soop K."/>
            <person name="Spirin V."/>
            <person name="Szebenyi C."/>
            <person name="Tomsovsky M."/>
            <person name="Tulloss R.E."/>
            <person name="Uehling J."/>
            <person name="Grigoriev I.V."/>
            <person name="Vagvolgyi C."/>
            <person name="Papp T."/>
            <person name="Martin F.M."/>
            <person name="Miettinen O."/>
            <person name="Hibbett D.S."/>
            <person name="Nagy L.G."/>
        </authorList>
    </citation>
    <scope>NUCLEOTIDE SEQUENCE [LARGE SCALE GENOMIC DNA]</scope>
    <source>
        <strain evidence="4 5">CBS 962.96</strain>
    </source>
</reference>
<accession>A0A4S8LET9</accession>
<dbReference type="SUPFAM" id="SSF51735">
    <property type="entry name" value="NAD(P)-binding Rossmann-fold domains"/>
    <property type="match status" value="1"/>
</dbReference>
<gene>
    <name evidence="4" type="ORF">K435DRAFT_804428</name>
</gene>
<evidence type="ECO:0000256" key="3">
    <source>
        <dbReference type="SAM" id="SignalP"/>
    </source>
</evidence>
<keyword evidence="2" id="KW-1133">Transmembrane helix</keyword>
<feature type="chain" id="PRO_5020882521" description="PA14 domain-containing protein" evidence="3">
    <location>
        <begin position="25"/>
        <end position="477"/>
    </location>
</feature>
<feature type="signal peptide" evidence="3">
    <location>
        <begin position="1"/>
        <end position="24"/>
    </location>
</feature>
<keyword evidence="5" id="KW-1185">Reference proteome</keyword>
<feature type="transmembrane region" description="Helical" evidence="2">
    <location>
        <begin position="270"/>
        <end position="292"/>
    </location>
</feature>
<proteinExistence type="predicted"/>
<evidence type="ECO:0000313" key="5">
    <source>
        <dbReference type="Proteomes" id="UP000297245"/>
    </source>
</evidence>
<evidence type="ECO:0000313" key="4">
    <source>
        <dbReference type="EMBL" id="THU87331.1"/>
    </source>
</evidence>
<evidence type="ECO:0008006" key="6">
    <source>
        <dbReference type="Google" id="ProtNLM"/>
    </source>
</evidence>
<dbReference type="InterPro" id="IPR036291">
    <property type="entry name" value="NAD(P)-bd_dom_sf"/>
</dbReference>
<keyword evidence="2" id="KW-0472">Membrane</keyword>
<sequence length="477" mass="51082">MHLSGTSILARLTLVWIFYNIALAAENVTIGNNSSLIEYSEGDWRFEGDYSSGATDHWSGITGAWASFTFTGVAIYYSVHLYPGRYPAGGRFFLDGSSEGNVRLFDPKADNYADAGTIVWSKTGLENTQHTLRCENHQRPKSKEILTESDLPPPVTISENGTQTTTTTVVSSPPMTSPITTSESTSTSTSISTSTYTSASTSTSTSSSSPRASTSTTTLSPLYSSHNRESSTKTQKTAIDSSTSSSPSSSEASATSDNAFLSGGHSKPKLAMILGPVLGGITIFLLLGALIYRMKRKRTIVVTPRSEHKNKIPLDENSSLAPSRQESFQETSQLLDSYRFLPEPQMTSSSHNVPANELSVSSLLVNQNVQNNVGGIYPSQDMVLMPGFRPGESVAVFGAERLQKAKDIGCIPIEFGKGDAVEQILELRDGKEVDRGVDVLEALIRVVRPTGGLGIPVLYVPSDPGAPDSAAAKEVSN</sequence>
<feature type="compositionally biased region" description="Low complexity" evidence="1">
    <location>
        <begin position="164"/>
        <end position="225"/>
    </location>
</feature>
<dbReference type="OrthoDB" id="3234968at2759"/>
<dbReference type="EMBL" id="ML179455">
    <property type="protein sequence ID" value="THU87331.1"/>
    <property type="molecule type" value="Genomic_DNA"/>
</dbReference>
<dbReference type="AlphaFoldDB" id="A0A4S8LET9"/>
<organism evidence="4 5">
    <name type="scientific">Dendrothele bispora (strain CBS 962.96)</name>
    <dbReference type="NCBI Taxonomy" id="1314807"/>
    <lineage>
        <taxon>Eukaryota</taxon>
        <taxon>Fungi</taxon>
        <taxon>Dikarya</taxon>
        <taxon>Basidiomycota</taxon>
        <taxon>Agaricomycotina</taxon>
        <taxon>Agaricomycetes</taxon>
        <taxon>Agaricomycetidae</taxon>
        <taxon>Agaricales</taxon>
        <taxon>Agaricales incertae sedis</taxon>
        <taxon>Dendrothele</taxon>
    </lineage>
</organism>
<feature type="compositionally biased region" description="Basic and acidic residues" evidence="1">
    <location>
        <begin position="135"/>
        <end position="146"/>
    </location>
</feature>
<protein>
    <recommendedName>
        <fullName evidence="6">PA14 domain-containing protein</fullName>
    </recommendedName>
</protein>
<feature type="compositionally biased region" description="Low complexity" evidence="1">
    <location>
        <begin position="241"/>
        <end position="256"/>
    </location>
</feature>
<feature type="region of interest" description="Disordered" evidence="1">
    <location>
        <begin position="135"/>
        <end position="260"/>
    </location>
</feature>
<keyword evidence="2" id="KW-0812">Transmembrane</keyword>
<dbReference type="Gene3D" id="3.40.50.720">
    <property type="entry name" value="NAD(P)-binding Rossmann-like Domain"/>
    <property type="match status" value="1"/>
</dbReference>
<evidence type="ECO:0000256" key="2">
    <source>
        <dbReference type="SAM" id="Phobius"/>
    </source>
</evidence>
<evidence type="ECO:0000256" key="1">
    <source>
        <dbReference type="SAM" id="MobiDB-lite"/>
    </source>
</evidence>
<dbReference type="Gene3D" id="2.60.120.260">
    <property type="entry name" value="Galactose-binding domain-like"/>
    <property type="match status" value="1"/>
</dbReference>
<name>A0A4S8LET9_DENBC</name>
<dbReference type="Proteomes" id="UP000297245">
    <property type="component" value="Unassembled WGS sequence"/>
</dbReference>
<keyword evidence="3" id="KW-0732">Signal</keyword>